<dbReference type="SUPFAM" id="SSF140931">
    <property type="entry name" value="Fic-like"/>
    <property type="match status" value="1"/>
</dbReference>
<dbReference type="Pfam" id="PF02661">
    <property type="entry name" value="Fic"/>
    <property type="match status" value="1"/>
</dbReference>
<dbReference type="PROSITE" id="PS51459">
    <property type="entry name" value="FIDO"/>
    <property type="match status" value="1"/>
</dbReference>
<dbReference type="Gene3D" id="1.10.3290.10">
    <property type="entry name" value="Fido-like domain"/>
    <property type="match status" value="1"/>
</dbReference>
<comment type="caution">
    <text evidence="2">The sequence shown here is derived from an EMBL/GenBank/DDBJ whole genome shotgun (WGS) entry which is preliminary data.</text>
</comment>
<dbReference type="InterPro" id="IPR036597">
    <property type="entry name" value="Fido-like_dom_sf"/>
</dbReference>
<evidence type="ECO:0000313" key="2">
    <source>
        <dbReference type="EMBL" id="TLM74469.1"/>
    </source>
</evidence>
<gene>
    <name evidence="2" type="ORF">FDY93_17650</name>
</gene>
<dbReference type="EMBL" id="VANI01000021">
    <property type="protein sequence ID" value="TLM74469.1"/>
    <property type="molecule type" value="Genomic_DNA"/>
</dbReference>
<accession>A0ABY2UE01</accession>
<dbReference type="InterPro" id="IPR003812">
    <property type="entry name" value="Fido"/>
</dbReference>
<name>A0ABY2UE01_9GAMM</name>
<dbReference type="PANTHER" id="PTHR13504:SF38">
    <property type="entry name" value="FIDO DOMAIN-CONTAINING PROTEIN"/>
    <property type="match status" value="1"/>
</dbReference>
<protein>
    <submittedName>
        <fullName evidence="2">Fic family protein</fullName>
    </submittedName>
</protein>
<keyword evidence="3" id="KW-1185">Reference proteome</keyword>
<dbReference type="InterPro" id="IPR040198">
    <property type="entry name" value="Fido_containing"/>
</dbReference>
<feature type="domain" description="Fido" evidence="1">
    <location>
        <begin position="186"/>
        <end position="344"/>
    </location>
</feature>
<dbReference type="Proteomes" id="UP000306791">
    <property type="component" value="Unassembled WGS sequence"/>
</dbReference>
<reference evidence="2 3" key="1">
    <citation type="submission" date="2019-05" db="EMBL/GenBank/DDBJ databases">
        <title>Microbulbifer harenosus sp. nov., an alginate-degrading bacterium isolated from coastal sand.</title>
        <authorList>
            <person name="Huang H."/>
            <person name="Mo K."/>
            <person name="Bao S."/>
        </authorList>
    </citation>
    <scope>NUCLEOTIDE SEQUENCE [LARGE SCALE GENOMIC DNA]</scope>
    <source>
        <strain evidence="2 3">HB161719</strain>
    </source>
</reference>
<dbReference type="RefSeq" id="WP_138237067.1">
    <property type="nucleotide sequence ID" value="NZ_CP185860.1"/>
</dbReference>
<sequence>MKIVVPPPLEPNPFQKVASDSPDQLLGYLDFHTPLDKKGRYQPFDELRHRVPQGLDAAVAWSFVRNARNRQQSYLISLGEPENHCSFMLTPSIQKAISETDRNTTSAYLEWIGSKIDEKAQLKYLLSDLIEDESISSSQLEGAATTTRVAKEMLKRNRKPRDASEKMILGNYRMMQFAWEKRHEPLSIDLILDLHKIGVEGIDDDEYKPGVFRRAADNVHVVDPEGEIVHTPPPANNLKNRMRDIVSWANYDHENADEKSYLHPLIKAIVLHFCIGYEHPFRDGNGRVARALFYWYLFRSDFSAFRFIAISVLLKKAPIQYGKSYLYSETDQMDLTYFIEYQSKIVVRAIEKFKKAYKDAALEIERFNRWLWDSGLYKKLNDKQRTVFQVAKSGDVQEFTIRNVEHNLGCSYNTAAAVLNGLVKQKLFYREKNGREWVYFMKGKDKIIESWRK</sequence>
<organism evidence="2 3">
    <name type="scientific">Microbulbifer harenosus</name>
    <dbReference type="NCBI Taxonomy" id="2576840"/>
    <lineage>
        <taxon>Bacteria</taxon>
        <taxon>Pseudomonadati</taxon>
        <taxon>Pseudomonadota</taxon>
        <taxon>Gammaproteobacteria</taxon>
        <taxon>Cellvibrionales</taxon>
        <taxon>Microbulbiferaceae</taxon>
        <taxon>Microbulbifer</taxon>
    </lineage>
</organism>
<dbReference type="PANTHER" id="PTHR13504">
    <property type="entry name" value="FIDO DOMAIN-CONTAINING PROTEIN DDB_G0283145"/>
    <property type="match status" value="1"/>
</dbReference>
<evidence type="ECO:0000259" key="1">
    <source>
        <dbReference type="PROSITE" id="PS51459"/>
    </source>
</evidence>
<proteinExistence type="predicted"/>
<evidence type="ECO:0000313" key="3">
    <source>
        <dbReference type="Proteomes" id="UP000306791"/>
    </source>
</evidence>